<proteinExistence type="predicted"/>
<dbReference type="EMBL" id="AE016958">
    <property type="protein sequence ID" value="AAS05139.1"/>
    <property type="molecule type" value="Genomic_DNA"/>
</dbReference>
<keyword evidence="3" id="KW-1185">Reference proteome</keyword>
<evidence type="ECO:0000313" key="3">
    <source>
        <dbReference type="Proteomes" id="UP000000580"/>
    </source>
</evidence>
<feature type="region of interest" description="Disordered" evidence="1">
    <location>
        <begin position="1"/>
        <end position="40"/>
    </location>
</feature>
<dbReference type="AlphaFoldDB" id="Q73W38"/>
<organism evidence="2 3">
    <name type="scientific">Mycolicibacterium paratuberculosis (strain ATCC BAA-968 / K-10)</name>
    <name type="common">Mycobacterium paratuberculosis</name>
    <dbReference type="NCBI Taxonomy" id="262316"/>
    <lineage>
        <taxon>Bacteria</taxon>
        <taxon>Bacillati</taxon>
        <taxon>Actinomycetota</taxon>
        <taxon>Actinomycetes</taxon>
        <taxon>Mycobacteriales</taxon>
        <taxon>Mycobacteriaceae</taxon>
        <taxon>Mycobacterium</taxon>
        <taxon>Mycobacterium avium complex (MAC)</taxon>
    </lineage>
</organism>
<dbReference type="HOGENOM" id="CLU_2094118_0_0_11"/>
<sequence>MTAITAAHRQRPVQMREQHRCGIGWHSRLPKQRRRKPVGVDVQEHQVVAAAIEPVGGQVHLLRRGQVDEVGVLRIDAAPASGAGPLFRPTQVHQDAGTDGHDRHPRDPAEPNLTRS</sequence>
<feature type="compositionally biased region" description="Basic and acidic residues" evidence="1">
    <location>
        <begin position="96"/>
        <end position="109"/>
    </location>
</feature>
<dbReference type="STRING" id="262316.MAP_2822"/>
<reference evidence="2 3" key="1">
    <citation type="journal article" date="2005" name="Proc. Natl. Acad. Sci. U.S.A.">
        <title>The complete genome sequence of Mycobacterium avium subspecies paratuberculosis.</title>
        <authorList>
            <person name="Li L."/>
            <person name="Bannantine J.P."/>
            <person name="Zhang Q."/>
            <person name="Amonsin A."/>
            <person name="May B.J."/>
            <person name="Alt D."/>
            <person name="Banerji N."/>
            <person name="Kanjilal S."/>
            <person name="Kapur V."/>
        </authorList>
    </citation>
    <scope>NUCLEOTIDE SEQUENCE [LARGE SCALE GENOMIC DNA]</scope>
    <source>
        <strain evidence="3">ATCC BAA-968 / K-10</strain>
    </source>
</reference>
<dbReference type="Proteomes" id="UP000000580">
    <property type="component" value="Chromosome"/>
</dbReference>
<accession>Q73W38</accession>
<evidence type="ECO:0000256" key="1">
    <source>
        <dbReference type="SAM" id="MobiDB-lite"/>
    </source>
</evidence>
<name>Q73W38_MYCPA</name>
<protein>
    <submittedName>
        <fullName evidence="2">Uncharacterized protein</fullName>
    </submittedName>
</protein>
<dbReference type="KEGG" id="mpa:MAP_2822"/>
<feature type="region of interest" description="Disordered" evidence="1">
    <location>
        <begin position="78"/>
        <end position="116"/>
    </location>
</feature>
<gene>
    <name evidence="2" type="ordered locus">MAP_2822</name>
</gene>
<feature type="compositionally biased region" description="Basic residues" evidence="1">
    <location>
        <begin position="28"/>
        <end position="37"/>
    </location>
</feature>
<evidence type="ECO:0000313" key="2">
    <source>
        <dbReference type="EMBL" id="AAS05139.1"/>
    </source>
</evidence>